<dbReference type="InterPro" id="IPR043151">
    <property type="entry name" value="BAH_sf"/>
</dbReference>
<dbReference type="eggNOG" id="ENOG502QVRQ">
    <property type="taxonomic scope" value="Eukaryota"/>
</dbReference>
<keyword evidence="3" id="KW-1185">Reference proteome</keyword>
<dbReference type="Proteomes" id="UP000009183">
    <property type="component" value="Chromosome 2"/>
</dbReference>
<dbReference type="AlphaFoldDB" id="F6HUE5"/>
<dbReference type="InterPro" id="IPR001025">
    <property type="entry name" value="BAH_dom"/>
</dbReference>
<name>F6HUE5_VITVI</name>
<gene>
    <name evidence="2" type="ordered locus">VIT_02s0025g03880</name>
</gene>
<reference evidence="3" key="1">
    <citation type="journal article" date="2007" name="Nature">
        <title>The grapevine genome sequence suggests ancestral hexaploidization in major angiosperm phyla.</title>
        <authorList>
            <consortium name="The French-Italian Public Consortium for Grapevine Genome Characterization."/>
            <person name="Jaillon O."/>
            <person name="Aury J.-M."/>
            <person name="Noel B."/>
            <person name="Policriti A."/>
            <person name="Clepet C."/>
            <person name="Casagrande A."/>
            <person name="Choisne N."/>
            <person name="Aubourg S."/>
            <person name="Vitulo N."/>
            <person name="Jubin C."/>
            <person name="Vezzi A."/>
            <person name="Legeai F."/>
            <person name="Hugueney P."/>
            <person name="Dasilva C."/>
            <person name="Horner D."/>
            <person name="Mica E."/>
            <person name="Jublot D."/>
            <person name="Poulain J."/>
            <person name="Bruyere C."/>
            <person name="Billault A."/>
            <person name="Segurens B."/>
            <person name="Gouyvenoux M."/>
            <person name="Ugarte E."/>
            <person name="Cattonaro F."/>
            <person name="Anthouard V."/>
            <person name="Vico V."/>
            <person name="Del Fabbro C."/>
            <person name="Alaux M."/>
            <person name="Di Gaspero G."/>
            <person name="Dumas V."/>
            <person name="Felice N."/>
            <person name="Paillard S."/>
            <person name="Juman I."/>
            <person name="Moroldo M."/>
            <person name="Scalabrin S."/>
            <person name="Canaguier A."/>
            <person name="Le Clainche I."/>
            <person name="Malacrida G."/>
            <person name="Durand E."/>
            <person name="Pesole G."/>
            <person name="Laucou V."/>
            <person name="Chatelet P."/>
            <person name="Merdinoglu D."/>
            <person name="Delledonne M."/>
            <person name="Pezzotti M."/>
            <person name="Lecharny A."/>
            <person name="Scarpelli C."/>
            <person name="Artiguenave F."/>
            <person name="Pe M.E."/>
            <person name="Valle G."/>
            <person name="Morgante M."/>
            <person name="Caboche M."/>
            <person name="Adam-Blondon A.-F."/>
            <person name="Weissenbach J."/>
            <person name="Quetier F."/>
            <person name="Wincker P."/>
        </authorList>
    </citation>
    <scope>NUCLEOTIDE SEQUENCE [LARGE SCALE GENOMIC DNA]</scope>
    <source>
        <strain evidence="3">cv. Pinot noir / PN40024</strain>
    </source>
</reference>
<feature type="domain" description="BAH" evidence="1">
    <location>
        <begin position="1"/>
        <end position="109"/>
    </location>
</feature>
<dbReference type="PaxDb" id="29760-VIT_02s0025g03880.t01"/>
<proteinExistence type="predicted"/>
<dbReference type="Gene3D" id="2.30.30.490">
    <property type="match status" value="1"/>
</dbReference>
<dbReference type="HOGENOM" id="CLU_1910464_0_0_1"/>
<dbReference type="PROSITE" id="PS51038">
    <property type="entry name" value="BAH"/>
    <property type="match status" value="1"/>
</dbReference>
<dbReference type="OrthoDB" id="1883212at2759"/>
<evidence type="ECO:0000313" key="3">
    <source>
        <dbReference type="Proteomes" id="UP000009183"/>
    </source>
</evidence>
<evidence type="ECO:0000313" key="2">
    <source>
        <dbReference type="EMBL" id="CCB58368.1"/>
    </source>
</evidence>
<sequence>MVGGESNYLCYLKDLYEYRKGYKKVKVWFHHKQEVMCVIPGLDPQPREVVITSHVQVISVECIDGPTMVLTPKHYKKCLVVVTHILSSGIHLCCRQFKNDKVKPFILTKLRGSPKLKPLLCNDGVDMQSQLEV</sequence>
<accession>F6HUE5</accession>
<dbReference type="EMBL" id="FN596251">
    <property type="protein sequence ID" value="CCB58368.1"/>
    <property type="molecule type" value="Genomic_DNA"/>
</dbReference>
<evidence type="ECO:0000259" key="1">
    <source>
        <dbReference type="PROSITE" id="PS51038"/>
    </source>
</evidence>
<dbReference type="InParanoid" id="F6HUE5"/>
<dbReference type="GO" id="GO:0003682">
    <property type="term" value="F:chromatin binding"/>
    <property type="evidence" value="ECO:0007669"/>
    <property type="project" value="InterPro"/>
</dbReference>
<protein>
    <recommendedName>
        <fullName evidence="1">BAH domain-containing protein</fullName>
    </recommendedName>
</protein>
<organism evidence="2 3">
    <name type="scientific">Vitis vinifera</name>
    <name type="common">Grape</name>
    <dbReference type="NCBI Taxonomy" id="29760"/>
    <lineage>
        <taxon>Eukaryota</taxon>
        <taxon>Viridiplantae</taxon>
        <taxon>Streptophyta</taxon>
        <taxon>Embryophyta</taxon>
        <taxon>Tracheophyta</taxon>
        <taxon>Spermatophyta</taxon>
        <taxon>Magnoliopsida</taxon>
        <taxon>eudicotyledons</taxon>
        <taxon>Gunneridae</taxon>
        <taxon>Pentapetalae</taxon>
        <taxon>rosids</taxon>
        <taxon>Vitales</taxon>
        <taxon>Vitaceae</taxon>
        <taxon>Viteae</taxon>
        <taxon>Vitis</taxon>
    </lineage>
</organism>